<keyword evidence="2" id="KW-1185">Reference proteome</keyword>
<proteinExistence type="predicted"/>
<accession>A0A371HB62</accession>
<organism evidence="1 2">
    <name type="scientific">Mucuna pruriens</name>
    <name type="common">Velvet bean</name>
    <name type="synonym">Dolichos pruriens</name>
    <dbReference type="NCBI Taxonomy" id="157652"/>
    <lineage>
        <taxon>Eukaryota</taxon>
        <taxon>Viridiplantae</taxon>
        <taxon>Streptophyta</taxon>
        <taxon>Embryophyta</taxon>
        <taxon>Tracheophyta</taxon>
        <taxon>Spermatophyta</taxon>
        <taxon>Magnoliopsida</taxon>
        <taxon>eudicotyledons</taxon>
        <taxon>Gunneridae</taxon>
        <taxon>Pentapetalae</taxon>
        <taxon>rosids</taxon>
        <taxon>fabids</taxon>
        <taxon>Fabales</taxon>
        <taxon>Fabaceae</taxon>
        <taxon>Papilionoideae</taxon>
        <taxon>50 kb inversion clade</taxon>
        <taxon>NPAAA clade</taxon>
        <taxon>indigoferoid/millettioid clade</taxon>
        <taxon>Phaseoleae</taxon>
        <taxon>Mucuna</taxon>
    </lineage>
</organism>
<evidence type="ECO:0000313" key="2">
    <source>
        <dbReference type="Proteomes" id="UP000257109"/>
    </source>
</evidence>
<feature type="non-terminal residue" evidence="1">
    <location>
        <position position="1"/>
    </location>
</feature>
<comment type="caution">
    <text evidence="1">The sequence shown here is derived from an EMBL/GenBank/DDBJ whole genome shotgun (WGS) entry which is preliminary data.</text>
</comment>
<dbReference type="OrthoDB" id="1923650at2759"/>
<dbReference type="PANTHER" id="PTHR33223">
    <property type="entry name" value="CCHC-TYPE DOMAIN-CONTAINING PROTEIN"/>
    <property type="match status" value="1"/>
</dbReference>
<protein>
    <recommendedName>
        <fullName evidence="3">Retrotransposon gag domain-containing protein</fullName>
    </recommendedName>
</protein>
<evidence type="ECO:0000313" key="1">
    <source>
        <dbReference type="EMBL" id="RDX99943.1"/>
    </source>
</evidence>
<dbReference type="PANTHER" id="PTHR33223:SF3">
    <property type="match status" value="1"/>
</dbReference>
<dbReference type="AlphaFoldDB" id="A0A371HB62"/>
<sequence>MKAFPFSLDGATKDWLYLQLVLFNTCGDMNRISFWNLELQPSRKKYVGSGQHFGETLHEYLERFNKLCTTCPHHQISLTMIDWSMIDAASGGALMDKTPTATRKLFSNMAKPSNRVDVIGEATCCWITPTKRSSHISAKYECHHSRPQDANRISIGSSNLPSQTIPNPRGNASVVTLRSGKALPQLAP</sequence>
<dbReference type="Proteomes" id="UP000257109">
    <property type="component" value="Unassembled WGS sequence"/>
</dbReference>
<reference evidence="1" key="1">
    <citation type="submission" date="2018-05" db="EMBL/GenBank/DDBJ databases">
        <title>Draft genome of Mucuna pruriens seed.</title>
        <authorList>
            <person name="Nnadi N.E."/>
            <person name="Vos R."/>
            <person name="Hasami M.H."/>
            <person name="Devisetty U.K."/>
            <person name="Aguiy J.C."/>
        </authorList>
    </citation>
    <scope>NUCLEOTIDE SEQUENCE [LARGE SCALE GENOMIC DNA]</scope>
    <source>
        <strain evidence="1">JCA_2017</strain>
    </source>
</reference>
<evidence type="ECO:0008006" key="3">
    <source>
        <dbReference type="Google" id="ProtNLM"/>
    </source>
</evidence>
<gene>
    <name evidence="1" type="ORF">CR513_16941</name>
</gene>
<dbReference type="EMBL" id="QJKJ01003104">
    <property type="protein sequence ID" value="RDX99943.1"/>
    <property type="molecule type" value="Genomic_DNA"/>
</dbReference>
<name>A0A371HB62_MUCPR</name>